<evidence type="ECO:0000256" key="1">
    <source>
        <dbReference type="ARBA" id="ARBA00002790"/>
    </source>
</evidence>
<proteinExistence type="inferred from homology"/>
<dbReference type="InterPro" id="IPR013785">
    <property type="entry name" value="Aldolase_TIM"/>
</dbReference>
<gene>
    <name evidence="15" type="ORF">COV24_00475</name>
</gene>
<keyword evidence="2" id="KW-0820">tRNA-binding</keyword>
<dbReference type="GO" id="GO:0017150">
    <property type="term" value="F:tRNA dihydrouridine synthase activity"/>
    <property type="evidence" value="ECO:0007669"/>
    <property type="project" value="InterPro"/>
</dbReference>
<keyword evidence="4 11" id="KW-0288">FMN</keyword>
<feature type="active site" description="Proton donor" evidence="12">
    <location>
        <position position="128"/>
    </location>
</feature>
<organism evidence="15 16">
    <name type="scientific">candidate division WWE3 bacterium CG10_big_fil_rev_8_21_14_0_10_32_10</name>
    <dbReference type="NCBI Taxonomy" id="1975090"/>
    <lineage>
        <taxon>Bacteria</taxon>
        <taxon>Katanobacteria</taxon>
    </lineage>
</organism>
<evidence type="ECO:0000256" key="8">
    <source>
        <dbReference type="ARBA" id="ARBA00023002"/>
    </source>
</evidence>
<keyword evidence="6" id="KW-0521">NADP</keyword>
<name>A0A2H0RBJ7_UNCKA</name>
<reference evidence="15 16" key="1">
    <citation type="submission" date="2017-09" db="EMBL/GenBank/DDBJ databases">
        <title>Depth-based differentiation of microbial function through sediment-hosted aquifers and enrichment of novel symbionts in the deep terrestrial subsurface.</title>
        <authorList>
            <person name="Probst A.J."/>
            <person name="Ladd B."/>
            <person name="Jarett J.K."/>
            <person name="Geller-Mcgrath D.E."/>
            <person name="Sieber C.M."/>
            <person name="Emerson J.B."/>
            <person name="Anantharaman K."/>
            <person name="Thomas B.C."/>
            <person name="Malmstrom R."/>
            <person name="Stieglmeier M."/>
            <person name="Klingl A."/>
            <person name="Woyke T."/>
            <person name="Ryan C.M."/>
            <person name="Banfield J.F."/>
        </authorList>
    </citation>
    <scope>NUCLEOTIDE SEQUENCE [LARGE SCALE GENOMIC DNA]</scope>
    <source>
        <strain evidence="15">CG10_big_fil_rev_8_21_14_0_10_32_10</strain>
    </source>
</reference>
<evidence type="ECO:0000256" key="7">
    <source>
        <dbReference type="ARBA" id="ARBA00022884"/>
    </source>
</evidence>
<feature type="domain" description="DUS-like FMN-binding" evidence="14">
    <location>
        <begin position="14"/>
        <end position="338"/>
    </location>
</feature>
<comment type="catalytic activity">
    <reaction evidence="10">
        <text>a 5,6-dihydrouridine in tRNA + NAD(+) = a uridine in tRNA + NADH + H(+)</text>
        <dbReference type="Rhea" id="RHEA:54452"/>
        <dbReference type="Rhea" id="RHEA-COMP:13339"/>
        <dbReference type="Rhea" id="RHEA-COMP:13887"/>
        <dbReference type="ChEBI" id="CHEBI:15378"/>
        <dbReference type="ChEBI" id="CHEBI:57540"/>
        <dbReference type="ChEBI" id="CHEBI:57945"/>
        <dbReference type="ChEBI" id="CHEBI:65315"/>
        <dbReference type="ChEBI" id="CHEBI:74443"/>
    </reaction>
</comment>
<dbReference type="InterPro" id="IPR001269">
    <property type="entry name" value="DUS_fam"/>
</dbReference>
<evidence type="ECO:0000259" key="14">
    <source>
        <dbReference type="Pfam" id="PF01207"/>
    </source>
</evidence>
<evidence type="ECO:0000256" key="10">
    <source>
        <dbReference type="ARBA" id="ARBA00048802"/>
    </source>
</evidence>
<dbReference type="GO" id="GO:0000049">
    <property type="term" value="F:tRNA binding"/>
    <property type="evidence" value="ECO:0007669"/>
    <property type="project" value="UniProtKB-KW"/>
</dbReference>
<dbReference type="AlphaFoldDB" id="A0A2H0RBJ7"/>
<keyword evidence="13" id="KW-0547">Nucleotide-binding</keyword>
<evidence type="ECO:0000256" key="9">
    <source>
        <dbReference type="ARBA" id="ARBA00048205"/>
    </source>
</evidence>
<evidence type="ECO:0000313" key="16">
    <source>
        <dbReference type="Proteomes" id="UP000230214"/>
    </source>
</evidence>
<keyword evidence="5 11" id="KW-0819">tRNA processing</keyword>
<evidence type="ECO:0000256" key="5">
    <source>
        <dbReference type="ARBA" id="ARBA00022694"/>
    </source>
</evidence>
<dbReference type="Proteomes" id="UP000230214">
    <property type="component" value="Unassembled WGS sequence"/>
</dbReference>
<dbReference type="Gene3D" id="1.10.1200.80">
    <property type="entry name" value="Putative flavin oxidoreducatase, domain 2"/>
    <property type="match status" value="1"/>
</dbReference>
<dbReference type="CDD" id="cd02801">
    <property type="entry name" value="DUS_like_FMN"/>
    <property type="match status" value="1"/>
</dbReference>
<evidence type="ECO:0000256" key="13">
    <source>
        <dbReference type="PIRSR" id="PIRSR006621-2"/>
    </source>
</evidence>
<evidence type="ECO:0000256" key="12">
    <source>
        <dbReference type="PIRSR" id="PIRSR006621-1"/>
    </source>
</evidence>
<dbReference type="EMBL" id="PCXU01000007">
    <property type="protein sequence ID" value="PIR43857.1"/>
    <property type="molecule type" value="Genomic_DNA"/>
</dbReference>
<dbReference type="EC" id="1.3.1.-" evidence="11"/>
<comment type="caution">
    <text evidence="15">The sequence shown here is derived from an EMBL/GenBank/DDBJ whole genome shotgun (WGS) entry which is preliminary data.</text>
</comment>
<evidence type="ECO:0000256" key="11">
    <source>
        <dbReference type="PIRNR" id="PIRNR006621"/>
    </source>
</evidence>
<evidence type="ECO:0000256" key="3">
    <source>
        <dbReference type="ARBA" id="ARBA00022630"/>
    </source>
</evidence>
<evidence type="ECO:0000256" key="4">
    <source>
        <dbReference type="ARBA" id="ARBA00022643"/>
    </source>
</evidence>
<dbReference type="SUPFAM" id="SSF51395">
    <property type="entry name" value="FMN-linked oxidoreductases"/>
    <property type="match status" value="1"/>
</dbReference>
<keyword evidence="3 11" id="KW-0285">Flavoprotein</keyword>
<keyword evidence="8 11" id="KW-0560">Oxidoreductase</keyword>
<accession>A0A2H0RBJ7</accession>
<dbReference type="GO" id="GO:0050660">
    <property type="term" value="F:flavin adenine dinucleotide binding"/>
    <property type="evidence" value="ECO:0007669"/>
    <property type="project" value="InterPro"/>
</dbReference>
<protein>
    <recommendedName>
        <fullName evidence="11">tRNA-dihydrouridine synthase</fullName>
        <ecNumber evidence="11">1.3.1.-</ecNumber>
    </recommendedName>
</protein>
<comment type="function">
    <text evidence="1 11">Catalyzes the synthesis of 5,6-dihydrouridine (D), a modified base found in the D-loop of most tRNAs, via the reduction of the C5-C6 double bond in target uridines.</text>
</comment>
<dbReference type="InterPro" id="IPR035587">
    <property type="entry name" value="DUS-like_FMN-bd"/>
</dbReference>
<feature type="binding site" evidence="13">
    <location>
        <position position="196"/>
    </location>
    <ligand>
        <name>FMN</name>
        <dbReference type="ChEBI" id="CHEBI:58210"/>
    </ligand>
</feature>
<dbReference type="PIRSF" id="PIRSF006621">
    <property type="entry name" value="Dus"/>
    <property type="match status" value="1"/>
</dbReference>
<comment type="cofactor">
    <cofactor evidence="11 13">
        <name>FMN</name>
        <dbReference type="ChEBI" id="CHEBI:58210"/>
    </cofactor>
</comment>
<dbReference type="PANTHER" id="PTHR11082">
    <property type="entry name" value="TRNA-DIHYDROURIDINE SYNTHASE"/>
    <property type="match status" value="1"/>
</dbReference>
<evidence type="ECO:0000256" key="6">
    <source>
        <dbReference type="ARBA" id="ARBA00022857"/>
    </source>
</evidence>
<comment type="similarity">
    <text evidence="11">Belongs to the dus family.</text>
</comment>
<keyword evidence="7" id="KW-0694">RNA-binding</keyword>
<dbReference type="PANTHER" id="PTHR11082:SF25">
    <property type="entry name" value="DUS-LIKE FMN-BINDING DOMAIN-CONTAINING PROTEIN"/>
    <property type="match status" value="1"/>
</dbReference>
<feature type="binding site" evidence="13">
    <location>
        <begin position="256"/>
        <end position="257"/>
    </location>
    <ligand>
        <name>FMN</name>
        <dbReference type="ChEBI" id="CHEBI:58210"/>
    </ligand>
</feature>
<evidence type="ECO:0000256" key="2">
    <source>
        <dbReference type="ARBA" id="ARBA00022555"/>
    </source>
</evidence>
<comment type="catalytic activity">
    <reaction evidence="9">
        <text>a 5,6-dihydrouridine in tRNA + NADP(+) = a uridine in tRNA + NADPH + H(+)</text>
        <dbReference type="Rhea" id="RHEA:23624"/>
        <dbReference type="Rhea" id="RHEA-COMP:13339"/>
        <dbReference type="Rhea" id="RHEA-COMP:13887"/>
        <dbReference type="ChEBI" id="CHEBI:15378"/>
        <dbReference type="ChEBI" id="CHEBI:57783"/>
        <dbReference type="ChEBI" id="CHEBI:58349"/>
        <dbReference type="ChEBI" id="CHEBI:65315"/>
        <dbReference type="ChEBI" id="CHEBI:74443"/>
    </reaction>
</comment>
<evidence type="ECO:0000313" key="15">
    <source>
        <dbReference type="EMBL" id="PIR43857.1"/>
    </source>
</evidence>
<dbReference type="Gene3D" id="3.20.20.70">
    <property type="entry name" value="Aldolase class I"/>
    <property type="match status" value="1"/>
</dbReference>
<feature type="binding site" evidence="13">
    <location>
        <position position="168"/>
    </location>
    <ligand>
        <name>FMN</name>
        <dbReference type="ChEBI" id="CHEBI:58210"/>
    </ligand>
</feature>
<sequence length="341" mass="38545">MNFWNTIPKPIKALAPMEDVTDTVFRQLLIKWSSANSVIPAQAGIYNIERSPTKSGRTKGPDVMFTEFTNAAGLSSEGKNNVIHRLKYTQVERPIVAQIWGTDANMHYESTKLVKTLGFDGIDINMGCPVKKIIKQGACSALIDNPDLAKELIKATKDGAEGLPISVKTRIGFKNIKTEEWIGFLLAQNLDAITIHGRIAKDMSKNPANWKEIKKAVEIRNKMKKETLIIGNGDITSLKDLKVKCEKYGTDGGMVGRGVFKNVYFFNENINKDNLNMEDKINLLKEHILLYKKTWGKEKDYNILKRFFKIYISNFEGSKELRTKLMQAKSYEEAVKILDCT</sequence>
<feature type="binding site" evidence="13">
    <location>
        <position position="98"/>
    </location>
    <ligand>
        <name>FMN</name>
        <dbReference type="ChEBI" id="CHEBI:58210"/>
    </ligand>
</feature>
<dbReference type="InterPro" id="IPR024036">
    <property type="entry name" value="tRNA-dHydroUridine_Synthase_C"/>
</dbReference>
<dbReference type="Pfam" id="PF01207">
    <property type="entry name" value="Dus"/>
    <property type="match status" value="1"/>
</dbReference>